<protein>
    <submittedName>
        <fullName evidence="3">Uncharacterized protein</fullName>
    </submittedName>
</protein>
<gene>
    <name evidence="3" type="ORF">BN9_082850</name>
</gene>
<dbReference type="EMBL" id="CAIX01000162">
    <property type="protein sequence ID" value="CCI47278.1"/>
    <property type="molecule type" value="Genomic_DNA"/>
</dbReference>
<sequence length="624" mass="70244">MHFSLPLVMLHQHWLLFCGVWFMDIVDATQPITITVKLPPTSDLGKCQTCLTDIAGVNRLSFAPSFVHNSNRPRDRVKFQASGCSSSFLRARVDCQNDVACGSMTITGSEPINTAVSLLDSLHVDEHGLKRLCVLTDSTESFDCGSCLKMTSGSPSIQKFYLVTNKEQRRYLHVLYTRQWKVFKPCKLSGICTGPNREFGGDLCDSLVRKLIKVRFIPPIYDTVVKPNASAVQDGFLDTTKWIYESVKWPPLCYQTSAPHDLRTNCLGCIARESSGMVVLFDHSTIEHASDGQEAEKSEQYIFVISKRGPNFSEQCKQLCRLIIAERKSKCITASDRSVDTSNPKGTIYYNMEMELSRRNQLIQAISNKPKISNCMRVEHNMEDRELCQSCVEKKAGYASGRLSHIDLLISMEMHLQPLSVSSCISHGSESTRKLCKKIINVPDEFCFYSGLPRLGLRGRNGLLAPSKKHPVSLVLYEKASVDCYTCLTSRLDVLIIDRFVTLNFWMVGVPQEYECLAECGYLAMVLKEDLDISLLRTISSNSVADRDHLTGKKRSRSFAANDRNDRSDGSSSEGQRSKNSNIESKQSQGKDEDQDAQKDGGKQNGREYWHFYEKKLLNANMLE</sequence>
<feature type="signal peptide" evidence="2">
    <location>
        <begin position="1"/>
        <end position="28"/>
    </location>
</feature>
<evidence type="ECO:0000256" key="1">
    <source>
        <dbReference type="SAM" id="MobiDB-lite"/>
    </source>
</evidence>
<accession>A0A024GKI4</accession>
<evidence type="ECO:0000313" key="4">
    <source>
        <dbReference type="Proteomes" id="UP000053237"/>
    </source>
</evidence>
<keyword evidence="4" id="KW-1185">Reference proteome</keyword>
<feature type="compositionally biased region" description="Polar residues" evidence="1">
    <location>
        <begin position="574"/>
        <end position="588"/>
    </location>
</feature>
<dbReference type="AlphaFoldDB" id="A0A024GKI4"/>
<evidence type="ECO:0000313" key="3">
    <source>
        <dbReference type="EMBL" id="CCI47278.1"/>
    </source>
</evidence>
<dbReference type="Proteomes" id="UP000053237">
    <property type="component" value="Unassembled WGS sequence"/>
</dbReference>
<organism evidence="3 4">
    <name type="scientific">Albugo candida</name>
    <dbReference type="NCBI Taxonomy" id="65357"/>
    <lineage>
        <taxon>Eukaryota</taxon>
        <taxon>Sar</taxon>
        <taxon>Stramenopiles</taxon>
        <taxon>Oomycota</taxon>
        <taxon>Peronosporomycetes</taxon>
        <taxon>Albuginales</taxon>
        <taxon>Albuginaceae</taxon>
        <taxon>Albugo</taxon>
    </lineage>
</organism>
<keyword evidence="2" id="KW-0732">Signal</keyword>
<name>A0A024GKI4_9STRA</name>
<feature type="region of interest" description="Disordered" evidence="1">
    <location>
        <begin position="550"/>
        <end position="608"/>
    </location>
</feature>
<feature type="chain" id="PRO_5001532525" evidence="2">
    <location>
        <begin position="29"/>
        <end position="624"/>
    </location>
</feature>
<comment type="caution">
    <text evidence="3">The sequence shown here is derived from an EMBL/GenBank/DDBJ whole genome shotgun (WGS) entry which is preliminary data.</text>
</comment>
<dbReference type="InParanoid" id="A0A024GKI4"/>
<evidence type="ECO:0000256" key="2">
    <source>
        <dbReference type="SAM" id="SignalP"/>
    </source>
</evidence>
<proteinExistence type="predicted"/>
<reference evidence="3 4" key="1">
    <citation type="submission" date="2012-05" db="EMBL/GenBank/DDBJ databases">
        <title>Recombination and specialization in a pathogen metapopulation.</title>
        <authorList>
            <person name="Gardiner A."/>
            <person name="Kemen E."/>
            <person name="Schultz-Larsen T."/>
            <person name="MacLean D."/>
            <person name="Van Oosterhout C."/>
            <person name="Jones J.D.G."/>
        </authorList>
    </citation>
    <scope>NUCLEOTIDE SEQUENCE [LARGE SCALE GENOMIC DNA]</scope>
    <source>
        <strain evidence="3 4">Ac Nc2</strain>
    </source>
</reference>
<feature type="compositionally biased region" description="Basic and acidic residues" evidence="1">
    <location>
        <begin position="589"/>
        <end position="608"/>
    </location>
</feature>